<feature type="non-terminal residue" evidence="2">
    <location>
        <position position="80"/>
    </location>
</feature>
<reference evidence="2" key="1">
    <citation type="journal article" date="2020" name="Fungal Divers.">
        <title>Resolving the Mortierellaceae phylogeny through synthesis of multi-gene phylogenetics and phylogenomics.</title>
        <authorList>
            <person name="Vandepol N."/>
            <person name="Liber J."/>
            <person name="Desiro A."/>
            <person name="Na H."/>
            <person name="Kennedy M."/>
            <person name="Barry K."/>
            <person name="Grigoriev I.V."/>
            <person name="Miller A.N."/>
            <person name="O'Donnell K."/>
            <person name="Stajich J.E."/>
            <person name="Bonito G."/>
        </authorList>
    </citation>
    <scope>NUCLEOTIDE SEQUENCE</scope>
    <source>
        <strain evidence="2">NRRL 6426</strain>
    </source>
</reference>
<dbReference type="AlphaFoldDB" id="A0A9P5RRY1"/>
<organism evidence="2 3">
    <name type="scientific">Linnemannia schmuckeri</name>
    <dbReference type="NCBI Taxonomy" id="64567"/>
    <lineage>
        <taxon>Eukaryota</taxon>
        <taxon>Fungi</taxon>
        <taxon>Fungi incertae sedis</taxon>
        <taxon>Mucoromycota</taxon>
        <taxon>Mortierellomycotina</taxon>
        <taxon>Mortierellomycetes</taxon>
        <taxon>Mortierellales</taxon>
        <taxon>Mortierellaceae</taxon>
        <taxon>Linnemannia</taxon>
    </lineage>
</organism>
<evidence type="ECO:0000313" key="3">
    <source>
        <dbReference type="Proteomes" id="UP000748756"/>
    </source>
</evidence>
<name>A0A9P5RRY1_9FUNG</name>
<evidence type="ECO:0000256" key="1">
    <source>
        <dbReference type="SAM" id="MobiDB-lite"/>
    </source>
</evidence>
<keyword evidence="3" id="KW-1185">Reference proteome</keyword>
<dbReference type="Proteomes" id="UP000748756">
    <property type="component" value="Unassembled WGS sequence"/>
</dbReference>
<protein>
    <submittedName>
        <fullName evidence="2">Uncharacterized protein</fullName>
    </submittedName>
</protein>
<accession>A0A9P5RRY1</accession>
<dbReference type="EMBL" id="JAAAUQ010001494">
    <property type="protein sequence ID" value="KAF9138183.1"/>
    <property type="molecule type" value="Genomic_DNA"/>
</dbReference>
<evidence type="ECO:0000313" key="2">
    <source>
        <dbReference type="EMBL" id="KAF9138183.1"/>
    </source>
</evidence>
<gene>
    <name evidence="2" type="ORF">BG015_002469</name>
</gene>
<comment type="caution">
    <text evidence="2">The sequence shown here is derived from an EMBL/GenBank/DDBJ whole genome shotgun (WGS) entry which is preliminary data.</text>
</comment>
<sequence length="80" mass="8518">YGCTVGRKCACRPGWTVDCGRGCCRHGYRCLLGRWCIPRILGNLAEGPGINAPPPENRTDPIKAPGGSPPTAPEKPIESD</sequence>
<proteinExistence type="predicted"/>
<feature type="region of interest" description="Disordered" evidence="1">
    <location>
        <begin position="47"/>
        <end position="80"/>
    </location>
</feature>